<dbReference type="RefSeq" id="WP_006168716.1">
    <property type="nucleotide sequence ID" value="NZ_AOIN01000086.1"/>
</dbReference>
<accession>M0AFK6</accession>
<dbReference type="PANTHER" id="PTHR43217:SF1">
    <property type="entry name" value="SUCCINATE SEMIALDEHYDE DEHYDROGENASE [NAD(P)+] SAD"/>
    <property type="match status" value="1"/>
</dbReference>
<dbReference type="FunFam" id="3.40.309.10:FF:000010">
    <property type="entry name" value="Gamma-aminobutyraldehyde dehydrogenase"/>
    <property type="match status" value="1"/>
</dbReference>
<keyword evidence="3" id="KW-0560">Oxidoreductase</keyword>
<evidence type="ECO:0000313" key="5">
    <source>
        <dbReference type="EMBL" id="ELY96123.1"/>
    </source>
</evidence>
<protein>
    <submittedName>
        <fullName evidence="5">Aldehyde dehydrogenase</fullName>
    </submittedName>
</protein>
<dbReference type="GO" id="GO:0004030">
    <property type="term" value="F:aldehyde dehydrogenase [NAD(P)+] activity"/>
    <property type="evidence" value="ECO:0007669"/>
    <property type="project" value="InterPro"/>
</dbReference>
<dbReference type="InterPro" id="IPR044148">
    <property type="entry name" value="ALDH_GabD1-like"/>
</dbReference>
<gene>
    <name evidence="5" type="ORF">C482_16143</name>
</gene>
<comment type="caution">
    <text evidence="5">The sequence shown here is derived from an EMBL/GenBank/DDBJ whole genome shotgun (WGS) entry which is preliminary data.</text>
</comment>
<evidence type="ECO:0000259" key="4">
    <source>
        <dbReference type="Pfam" id="PF00171"/>
    </source>
</evidence>
<dbReference type="CDD" id="cd07100">
    <property type="entry name" value="ALDH_SSADH1_GabD1"/>
    <property type="match status" value="1"/>
</dbReference>
<dbReference type="InterPro" id="IPR016162">
    <property type="entry name" value="Ald_DH_N"/>
</dbReference>
<dbReference type="GO" id="GO:0004777">
    <property type="term" value="F:succinate-semialdehyde dehydrogenase (NAD+) activity"/>
    <property type="evidence" value="ECO:0007669"/>
    <property type="project" value="TreeGrafter"/>
</dbReference>
<keyword evidence="2" id="KW-0521">NADP</keyword>
<dbReference type="InterPro" id="IPR047110">
    <property type="entry name" value="GABD/Sad-like"/>
</dbReference>
<keyword evidence="6" id="KW-1185">Reference proteome</keyword>
<dbReference type="FunFam" id="3.40.605.10:FF:000012">
    <property type="entry name" value="NAD-dependent succinate-semialdehyde dehydrogenase"/>
    <property type="match status" value="1"/>
</dbReference>
<dbReference type="PATRIC" id="fig|1227492.4.peg.3211"/>
<dbReference type="OrthoDB" id="6342at2157"/>
<dbReference type="Gene3D" id="3.40.309.10">
    <property type="entry name" value="Aldehyde Dehydrogenase, Chain A, domain 2"/>
    <property type="match status" value="1"/>
</dbReference>
<dbReference type="Proteomes" id="UP000011693">
    <property type="component" value="Unassembled WGS sequence"/>
</dbReference>
<name>M0AFK6_9EURY</name>
<dbReference type="EMBL" id="AOIN01000086">
    <property type="protein sequence ID" value="ELY96123.1"/>
    <property type="molecule type" value="Genomic_DNA"/>
</dbReference>
<dbReference type="Pfam" id="PF00171">
    <property type="entry name" value="Aldedh"/>
    <property type="match status" value="1"/>
</dbReference>
<dbReference type="SUPFAM" id="SSF53720">
    <property type="entry name" value="ALDH-like"/>
    <property type="match status" value="1"/>
</dbReference>
<dbReference type="AlphaFoldDB" id="M0AFK6"/>
<dbReference type="STRING" id="1227492.C482_16143"/>
<dbReference type="Gene3D" id="3.40.605.10">
    <property type="entry name" value="Aldehyde Dehydrogenase, Chain A, domain 1"/>
    <property type="match status" value="1"/>
</dbReference>
<comment type="similarity">
    <text evidence="1">Belongs to the aldehyde dehydrogenase family.</text>
</comment>
<evidence type="ECO:0000256" key="2">
    <source>
        <dbReference type="ARBA" id="ARBA00022857"/>
    </source>
</evidence>
<sequence length="454" mass="49092">MQSRNPATADVIATYDEHDDETVEKRLAAAQNAFESWSETPMATREELLAAVADVLRSNVETYATEITREVGKPLDQAVAEVEKCAWVCEYYAQHAGEHLQDEHIGAVPGAKTYVTYEPLGPVLAIMPWNYPFWQVFRFAAPHITAGNVGVLKHAPNVLGCAQAIESIFTQAGYPDNVFTSIQISTDRVSDVIRDDRIRAVTLTGSTRAGKAVAETSGSELKPGVFELGGSDPFIVLDDAPLEKAATVGATARTQNAGQSCIAAKRFVVHTDVFDDFLDRLTAELEALTIGDPTESETDIGPQARSDLLETLHERVTASVAAGANLRLGGEPLDRPGYFYPPTILTDIPEDAPAATEELFGPVAAVFSVDSEQEAIRVANNSQYGLGASVWTTDTSRGESIAQDLEAGNVFVNQLVKSDPRVPFSGTKDSGYGAELSRHGIREFVNMKTVWIEE</sequence>
<dbReference type="InterPro" id="IPR015590">
    <property type="entry name" value="Aldehyde_DH_dom"/>
</dbReference>
<proteinExistence type="inferred from homology"/>
<evidence type="ECO:0000256" key="1">
    <source>
        <dbReference type="ARBA" id="ARBA00009986"/>
    </source>
</evidence>
<feature type="domain" description="Aldehyde dehydrogenase" evidence="4">
    <location>
        <begin position="2"/>
        <end position="450"/>
    </location>
</feature>
<dbReference type="InterPro" id="IPR016161">
    <property type="entry name" value="Ald_DH/histidinol_DH"/>
</dbReference>
<dbReference type="PANTHER" id="PTHR43217">
    <property type="entry name" value="SUCCINATE SEMIALDEHYDE DEHYDROGENASE [NAD(P)+] SAD"/>
    <property type="match status" value="1"/>
</dbReference>
<evidence type="ECO:0000313" key="6">
    <source>
        <dbReference type="Proteomes" id="UP000011693"/>
    </source>
</evidence>
<evidence type="ECO:0000256" key="3">
    <source>
        <dbReference type="ARBA" id="ARBA00023002"/>
    </source>
</evidence>
<reference evidence="5 6" key="1">
    <citation type="journal article" date="2014" name="PLoS Genet.">
        <title>Phylogenetically driven sequencing of extremely halophilic archaea reveals strategies for static and dynamic osmo-response.</title>
        <authorList>
            <person name="Becker E.A."/>
            <person name="Seitzer P.M."/>
            <person name="Tritt A."/>
            <person name="Larsen D."/>
            <person name="Krusor M."/>
            <person name="Yao A.I."/>
            <person name="Wu D."/>
            <person name="Madern D."/>
            <person name="Eisen J.A."/>
            <person name="Darling A.E."/>
            <person name="Facciotti M.T."/>
        </authorList>
    </citation>
    <scope>NUCLEOTIDE SEQUENCE [LARGE SCALE GENOMIC DNA]</scope>
    <source>
        <strain evidence="5 6">JCM 10990</strain>
    </source>
</reference>
<organism evidence="5 6">
    <name type="scientific">Natrialba chahannaoensis JCM 10990</name>
    <dbReference type="NCBI Taxonomy" id="1227492"/>
    <lineage>
        <taxon>Archaea</taxon>
        <taxon>Methanobacteriati</taxon>
        <taxon>Methanobacteriota</taxon>
        <taxon>Stenosarchaea group</taxon>
        <taxon>Halobacteria</taxon>
        <taxon>Halobacteriales</taxon>
        <taxon>Natrialbaceae</taxon>
        <taxon>Natrialba</taxon>
    </lineage>
</organism>
<dbReference type="InterPro" id="IPR016163">
    <property type="entry name" value="Ald_DH_C"/>
</dbReference>